<dbReference type="SUPFAM" id="SSF48264">
    <property type="entry name" value="Cytochrome P450"/>
    <property type="match status" value="1"/>
</dbReference>
<comment type="caution">
    <text evidence="6">The sequence shown here is derived from an EMBL/GenBank/DDBJ whole genome shotgun (WGS) entry which is preliminary data.</text>
</comment>
<dbReference type="Gene3D" id="1.10.630.10">
    <property type="entry name" value="Cytochrome P450"/>
    <property type="match status" value="1"/>
</dbReference>
<gene>
    <name evidence="6" type="ORF">LTR78_008513</name>
</gene>
<organism evidence="6 7">
    <name type="scientific">Recurvomyces mirabilis</name>
    <dbReference type="NCBI Taxonomy" id="574656"/>
    <lineage>
        <taxon>Eukaryota</taxon>
        <taxon>Fungi</taxon>
        <taxon>Dikarya</taxon>
        <taxon>Ascomycota</taxon>
        <taxon>Pezizomycotina</taxon>
        <taxon>Dothideomycetes</taxon>
        <taxon>Dothideomycetidae</taxon>
        <taxon>Mycosphaerellales</taxon>
        <taxon>Teratosphaeriaceae</taxon>
        <taxon>Recurvomyces</taxon>
    </lineage>
</organism>
<proteinExistence type="inferred from homology"/>
<dbReference type="GO" id="GO:0005506">
    <property type="term" value="F:iron ion binding"/>
    <property type="evidence" value="ECO:0007669"/>
    <property type="project" value="InterPro"/>
</dbReference>
<evidence type="ECO:0008006" key="8">
    <source>
        <dbReference type="Google" id="ProtNLM"/>
    </source>
</evidence>
<keyword evidence="5" id="KW-0408">Iron</keyword>
<dbReference type="AlphaFoldDB" id="A0AAE0TTL3"/>
<dbReference type="PANTHER" id="PTHR24305:SF210">
    <property type="entry name" value="CYTOCHROME P450 MONOOXYGENASE ASQL-RELATED"/>
    <property type="match status" value="1"/>
</dbReference>
<evidence type="ECO:0000313" key="7">
    <source>
        <dbReference type="Proteomes" id="UP001274830"/>
    </source>
</evidence>
<dbReference type="Pfam" id="PF00067">
    <property type="entry name" value="p450"/>
    <property type="match status" value="1"/>
</dbReference>
<comment type="cofactor">
    <cofactor evidence="1">
        <name>heme</name>
        <dbReference type="ChEBI" id="CHEBI:30413"/>
    </cofactor>
</comment>
<reference evidence="6" key="1">
    <citation type="submission" date="2023-07" db="EMBL/GenBank/DDBJ databases">
        <title>Black Yeasts Isolated from many extreme environments.</title>
        <authorList>
            <person name="Coleine C."/>
            <person name="Stajich J.E."/>
            <person name="Selbmann L."/>
        </authorList>
    </citation>
    <scope>NUCLEOTIDE SEQUENCE</scope>
    <source>
        <strain evidence="6">CCFEE 5485</strain>
    </source>
</reference>
<accession>A0AAE0TTL3</accession>
<dbReference type="EMBL" id="JAUTXT010000041">
    <property type="protein sequence ID" value="KAK3671590.1"/>
    <property type="molecule type" value="Genomic_DNA"/>
</dbReference>
<evidence type="ECO:0000256" key="2">
    <source>
        <dbReference type="ARBA" id="ARBA00010617"/>
    </source>
</evidence>
<dbReference type="InterPro" id="IPR036396">
    <property type="entry name" value="Cyt_P450_sf"/>
</dbReference>
<sequence>MARYTPLPPGWEQSIVLSDDVTHARLRKMYGAAFTSKALEEQSGLLLRYANLMIAQLKVALQQDPTQDVSAWYNFVTFDLTGEFAFGEAFNCLVSGGQYHFFMKTVFEGVVVGLQLGALQIYGVMTLLEPFIPRSVMKPKEDMDNYAQALVDKRAERGYDPNVVDVMNYLLQQKEQEGELSREALHENGIALVVAGAETTATLLTATTYFLCRNPDTLKKVQQEVRSAFKSDEEIDVRSVNNLPYMIAVLSEGLRVFPPSPWGFVRRIASKAGQDVAGNYVPHNVYNIYVASTLPAQC</sequence>
<dbReference type="InterPro" id="IPR050121">
    <property type="entry name" value="Cytochrome_P450_monoxygenase"/>
</dbReference>
<evidence type="ECO:0000256" key="5">
    <source>
        <dbReference type="ARBA" id="ARBA00023004"/>
    </source>
</evidence>
<evidence type="ECO:0000313" key="6">
    <source>
        <dbReference type="EMBL" id="KAK3671590.1"/>
    </source>
</evidence>
<dbReference type="PANTHER" id="PTHR24305">
    <property type="entry name" value="CYTOCHROME P450"/>
    <property type="match status" value="1"/>
</dbReference>
<keyword evidence="7" id="KW-1185">Reference proteome</keyword>
<evidence type="ECO:0000256" key="3">
    <source>
        <dbReference type="ARBA" id="ARBA00022617"/>
    </source>
</evidence>
<evidence type="ECO:0000256" key="4">
    <source>
        <dbReference type="ARBA" id="ARBA00022723"/>
    </source>
</evidence>
<dbReference type="GO" id="GO:0020037">
    <property type="term" value="F:heme binding"/>
    <property type="evidence" value="ECO:0007669"/>
    <property type="project" value="InterPro"/>
</dbReference>
<keyword evidence="3" id="KW-0349">Heme</keyword>
<protein>
    <recommendedName>
        <fullName evidence="8">Cytochrome P450</fullName>
    </recommendedName>
</protein>
<dbReference type="Proteomes" id="UP001274830">
    <property type="component" value="Unassembled WGS sequence"/>
</dbReference>
<keyword evidence="4" id="KW-0479">Metal-binding</keyword>
<comment type="similarity">
    <text evidence="2">Belongs to the cytochrome P450 family.</text>
</comment>
<dbReference type="GO" id="GO:0004497">
    <property type="term" value="F:monooxygenase activity"/>
    <property type="evidence" value="ECO:0007669"/>
    <property type="project" value="InterPro"/>
</dbReference>
<name>A0AAE0TTL3_9PEZI</name>
<dbReference type="GO" id="GO:0016705">
    <property type="term" value="F:oxidoreductase activity, acting on paired donors, with incorporation or reduction of molecular oxygen"/>
    <property type="evidence" value="ECO:0007669"/>
    <property type="project" value="InterPro"/>
</dbReference>
<evidence type="ECO:0000256" key="1">
    <source>
        <dbReference type="ARBA" id="ARBA00001971"/>
    </source>
</evidence>
<dbReference type="InterPro" id="IPR001128">
    <property type="entry name" value="Cyt_P450"/>
</dbReference>